<evidence type="ECO:0000313" key="10">
    <source>
        <dbReference type="Proteomes" id="UP000249354"/>
    </source>
</evidence>
<gene>
    <name evidence="9" type="ORF">DCF25_06025</name>
</gene>
<accession>A0A2W4UKX6</accession>
<evidence type="ECO:0000256" key="6">
    <source>
        <dbReference type="ARBA" id="ARBA00022884"/>
    </source>
</evidence>
<keyword evidence="4" id="KW-0255">Endonuclease</keyword>
<keyword evidence="6" id="KW-0694">RNA-binding</keyword>
<feature type="region of interest" description="Disordered" evidence="8">
    <location>
        <begin position="21"/>
        <end position="47"/>
    </location>
</feature>
<proteinExistence type="inferred from homology"/>
<sequence>MTSKEIISRLKAEGWRLVHTKGSHQQFKAPHRPGRVTVPHPKKDLPTGTVRSIARQAGWDWPLA</sequence>
<comment type="caution">
    <text evidence="9">The sequence shown here is derived from an EMBL/GenBank/DDBJ whole genome shotgun (WGS) entry which is preliminary data.</text>
</comment>
<protein>
    <submittedName>
        <fullName evidence="9">Toxin HicA</fullName>
    </submittedName>
</protein>
<dbReference type="GO" id="GO:0004519">
    <property type="term" value="F:endonuclease activity"/>
    <property type="evidence" value="ECO:0007669"/>
    <property type="project" value="UniProtKB-KW"/>
</dbReference>
<dbReference type="Pfam" id="PF07927">
    <property type="entry name" value="HicA_toxin"/>
    <property type="match status" value="1"/>
</dbReference>
<dbReference type="GO" id="GO:0003729">
    <property type="term" value="F:mRNA binding"/>
    <property type="evidence" value="ECO:0007669"/>
    <property type="project" value="InterPro"/>
</dbReference>
<evidence type="ECO:0000256" key="5">
    <source>
        <dbReference type="ARBA" id="ARBA00022801"/>
    </source>
</evidence>
<evidence type="ECO:0000256" key="1">
    <source>
        <dbReference type="ARBA" id="ARBA00006620"/>
    </source>
</evidence>
<dbReference type="GO" id="GO:0016787">
    <property type="term" value="F:hydrolase activity"/>
    <property type="evidence" value="ECO:0007669"/>
    <property type="project" value="UniProtKB-KW"/>
</dbReference>
<keyword evidence="5" id="KW-0378">Hydrolase</keyword>
<reference evidence="9 10" key="2">
    <citation type="submission" date="2018-06" db="EMBL/GenBank/DDBJ databases">
        <title>Metagenomic assembly of (sub)arctic Cyanobacteria and their associated microbiome from non-axenic cultures.</title>
        <authorList>
            <person name="Baurain D."/>
        </authorList>
    </citation>
    <scope>NUCLEOTIDE SEQUENCE [LARGE SCALE GENOMIC DNA]</scope>
    <source>
        <strain evidence="9">ULC129bin1</strain>
    </source>
</reference>
<dbReference type="InterPro" id="IPR038570">
    <property type="entry name" value="HicA_sf"/>
</dbReference>
<evidence type="ECO:0000313" key="9">
    <source>
        <dbReference type="EMBL" id="PZO20734.1"/>
    </source>
</evidence>
<dbReference type="PANTHER" id="PTHR34873:SF3">
    <property type="entry name" value="ADDICTION MODULE TOXIN, HICA FAMILY"/>
    <property type="match status" value="1"/>
</dbReference>
<reference evidence="10" key="1">
    <citation type="submission" date="2018-04" db="EMBL/GenBank/DDBJ databases">
        <authorList>
            <person name="Cornet L."/>
        </authorList>
    </citation>
    <scope>NUCLEOTIDE SEQUENCE [LARGE SCALE GENOMIC DNA]</scope>
</reference>
<evidence type="ECO:0000256" key="2">
    <source>
        <dbReference type="ARBA" id="ARBA00022649"/>
    </source>
</evidence>
<organism evidence="9 10">
    <name type="scientific">Leptolyngbya foveolarum</name>
    <dbReference type="NCBI Taxonomy" id="47253"/>
    <lineage>
        <taxon>Bacteria</taxon>
        <taxon>Bacillati</taxon>
        <taxon>Cyanobacteriota</taxon>
        <taxon>Cyanophyceae</taxon>
        <taxon>Leptolyngbyales</taxon>
        <taxon>Leptolyngbyaceae</taxon>
        <taxon>Leptolyngbya group</taxon>
        <taxon>Leptolyngbya</taxon>
    </lineage>
</organism>
<dbReference type="SUPFAM" id="SSF54786">
    <property type="entry name" value="YcfA/nrd intein domain"/>
    <property type="match status" value="1"/>
</dbReference>
<evidence type="ECO:0000256" key="7">
    <source>
        <dbReference type="ARBA" id="ARBA00023016"/>
    </source>
</evidence>
<dbReference type="InterPro" id="IPR012933">
    <property type="entry name" value="HicA_mRNA_interferase"/>
</dbReference>
<keyword evidence="7" id="KW-0346">Stress response</keyword>
<keyword evidence="2" id="KW-1277">Toxin-antitoxin system</keyword>
<evidence type="ECO:0000256" key="8">
    <source>
        <dbReference type="SAM" id="MobiDB-lite"/>
    </source>
</evidence>
<dbReference type="Gene3D" id="3.30.920.30">
    <property type="entry name" value="Hypothetical protein"/>
    <property type="match status" value="1"/>
</dbReference>
<dbReference type="EMBL" id="QBMC01000026">
    <property type="protein sequence ID" value="PZO20734.1"/>
    <property type="molecule type" value="Genomic_DNA"/>
</dbReference>
<evidence type="ECO:0000256" key="4">
    <source>
        <dbReference type="ARBA" id="ARBA00022759"/>
    </source>
</evidence>
<evidence type="ECO:0000256" key="3">
    <source>
        <dbReference type="ARBA" id="ARBA00022722"/>
    </source>
</evidence>
<name>A0A2W4UKX6_9CYAN</name>
<dbReference type="PANTHER" id="PTHR34873">
    <property type="entry name" value="SSR1766 PROTEIN"/>
    <property type="match status" value="1"/>
</dbReference>
<keyword evidence="3" id="KW-0540">Nuclease</keyword>
<dbReference type="Proteomes" id="UP000249354">
    <property type="component" value="Unassembled WGS sequence"/>
</dbReference>
<comment type="similarity">
    <text evidence="1">Belongs to the HicA mRNA interferase family.</text>
</comment>
<dbReference type="AlphaFoldDB" id="A0A2W4UKX6"/>